<feature type="transmembrane region" description="Helical" evidence="7">
    <location>
        <begin position="38"/>
        <end position="62"/>
    </location>
</feature>
<evidence type="ECO:0000256" key="4">
    <source>
        <dbReference type="ARBA" id="ARBA00022692"/>
    </source>
</evidence>
<sequence>MYGWVLSLWTGSLLLFGPEALGIAGSMNGFLAGSVVGFLVVSVAVFWLYGIYNIVVQVFGYLPRSRPEKLSLEEARGMDAAVLLPTFNDFSWETAEDCVDQVHDATLYILDDSTEQEYRELVDEFAESFDAVEVIRRDSREGFKAGALNHAIQMIEADYFAIVDSDERISPGFLRQALRYFSSPDVGFVQANHDTNEQSSRFAQLLGKGIDIHWDRYMPQRNRYGFVMFLGHGAVIRKEAWKMAGGFPEIVSEDLAFATRIRENGYRGVFAEDVVCGEDFPEDYYAMWKRHLKWSAGTTEYIIKELPRFLKSRATVTEKLDVAFPVLNLPLSTLFLAYILAVTAVFGLGLELDFSPGFYGMTVATLASPVLSFLVDMRDKPRQLVKFLAVSTAVYCSLAPTAVKKIVEILRGGDAFFHTTPKQENGVHVSHQARVMPFTVVSGVFVSLVGLVYDLPLLAVGSAFLLAPALILWNRESKGSRWVRRLAWMPLTFLLLGVVGTGLSIFGYSDFVTAAGLAGLSGLSGIQLARV</sequence>
<keyword evidence="5 7" id="KW-1133">Transmembrane helix</keyword>
<keyword evidence="3" id="KW-0808">Transferase</keyword>
<evidence type="ECO:0000256" key="6">
    <source>
        <dbReference type="ARBA" id="ARBA00023136"/>
    </source>
</evidence>
<dbReference type="PANTHER" id="PTHR43867:SF2">
    <property type="entry name" value="CELLULOSE SYNTHASE CATALYTIC SUBUNIT A [UDP-FORMING]"/>
    <property type="match status" value="1"/>
</dbReference>
<dbReference type="InterPro" id="IPR029044">
    <property type="entry name" value="Nucleotide-diphossugar_trans"/>
</dbReference>
<feature type="domain" description="Glycosyltransferase 2-like" evidence="8">
    <location>
        <begin position="160"/>
        <end position="347"/>
    </location>
</feature>
<dbReference type="GO" id="GO:0016757">
    <property type="term" value="F:glycosyltransferase activity"/>
    <property type="evidence" value="ECO:0007669"/>
    <property type="project" value="UniProtKB-KW"/>
</dbReference>
<feature type="transmembrane region" description="Helical" evidence="7">
    <location>
        <begin position="356"/>
        <end position="375"/>
    </location>
</feature>
<name>L9ZB29_NATA2</name>
<evidence type="ECO:0000313" key="9">
    <source>
        <dbReference type="EMBL" id="ELY83685.1"/>
    </source>
</evidence>
<dbReference type="RefSeq" id="WP_007110829.1">
    <property type="nucleotide sequence ID" value="NZ_AOIK01000043.1"/>
</dbReference>
<evidence type="ECO:0000313" key="10">
    <source>
        <dbReference type="Proteomes" id="UP000011511"/>
    </source>
</evidence>
<keyword evidence="4 7" id="KW-0812">Transmembrane</keyword>
<evidence type="ECO:0000256" key="7">
    <source>
        <dbReference type="SAM" id="Phobius"/>
    </source>
</evidence>
<dbReference type="Proteomes" id="UP000011511">
    <property type="component" value="Unassembled WGS sequence"/>
</dbReference>
<gene>
    <name evidence="9" type="ORF">C485_18072</name>
</gene>
<feature type="transmembrane region" description="Helical" evidence="7">
    <location>
        <begin position="486"/>
        <end position="505"/>
    </location>
</feature>
<dbReference type="Gene3D" id="3.90.550.10">
    <property type="entry name" value="Spore Coat Polysaccharide Biosynthesis Protein SpsA, Chain A"/>
    <property type="match status" value="1"/>
</dbReference>
<evidence type="ECO:0000256" key="1">
    <source>
        <dbReference type="ARBA" id="ARBA00004141"/>
    </source>
</evidence>
<keyword evidence="2" id="KW-0328">Glycosyltransferase</keyword>
<proteinExistence type="predicted"/>
<reference evidence="9 10" key="1">
    <citation type="journal article" date="2014" name="PLoS Genet.">
        <title>Phylogenetically driven sequencing of extremely halophilic archaea reveals strategies for static and dynamic osmo-response.</title>
        <authorList>
            <person name="Becker E.A."/>
            <person name="Seitzer P.M."/>
            <person name="Tritt A."/>
            <person name="Larsen D."/>
            <person name="Krusor M."/>
            <person name="Yao A.I."/>
            <person name="Wu D."/>
            <person name="Madern D."/>
            <person name="Eisen J.A."/>
            <person name="Darling A.E."/>
            <person name="Facciotti M.T."/>
        </authorList>
    </citation>
    <scope>NUCLEOTIDE SEQUENCE [LARGE SCALE GENOMIC DNA]</scope>
    <source>
        <strain evidence="9 10">JCM 12890</strain>
    </source>
</reference>
<evidence type="ECO:0000256" key="2">
    <source>
        <dbReference type="ARBA" id="ARBA00022676"/>
    </source>
</evidence>
<dbReference type="EMBL" id="AOIK01000043">
    <property type="protein sequence ID" value="ELY83685.1"/>
    <property type="molecule type" value="Genomic_DNA"/>
</dbReference>
<dbReference type="PANTHER" id="PTHR43867">
    <property type="entry name" value="CELLULOSE SYNTHASE CATALYTIC SUBUNIT A [UDP-FORMING]"/>
    <property type="match status" value="1"/>
</dbReference>
<accession>L9ZB29</accession>
<dbReference type="InterPro" id="IPR050321">
    <property type="entry name" value="Glycosyltr_2/OpgH_subfam"/>
</dbReference>
<evidence type="ECO:0000259" key="8">
    <source>
        <dbReference type="Pfam" id="PF13632"/>
    </source>
</evidence>
<dbReference type="GO" id="GO:0016020">
    <property type="term" value="C:membrane"/>
    <property type="evidence" value="ECO:0007669"/>
    <property type="project" value="UniProtKB-SubCell"/>
</dbReference>
<comment type="caution">
    <text evidence="9">The sequence shown here is derived from an EMBL/GenBank/DDBJ whole genome shotgun (WGS) entry which is preliminary data.</text>
</comment>
<keyword evidence="6 7" id="KW-0472">Membrane</keyword>
<organism evidence="9 10">
    <name type="scientific">Natrinema altunense (strain JCM 12890 / CGMCC 1.3731 / AJ2)</name>
    <dbReference type="NCBI Taxonomy" id="1227494"/>
    <lineage>
        <taxon>Archaea</taxon>
        <taxon>Methanobacteriati</taxon>
        <taxon>Methanobacteriota</taxon>
        <taxon>Stenosarchaea group</taxon>
        <taxon>Halobacteria</taxon>
        <taxon>Halobacteriales</taxon>
        <taxon>Natrialbaceae</taxon>
        <taxon>Natrinema</taxon>
    </lineage>
</organism>
<dbReference type="SUPFAM" id="SSF53448">
    <property type="entry name" value="Nucleotide-diphospho-sugar transferases"/>
    <property type="match status" value="1"/>
</dbReference>
<dbReference type="Pfam" id="PF13632">
    <property type="entry name" value="Glyco_trans_2_3"/>
    <property type="match status" value="1"/>
</dbReference>
<comment type="subcellular location">
    <subcellularLocation>
        <location evidence="1">Membrane</location>
        <topology evidence="1">Multi-pass membrane protein</topology>
    </subcellularLocation>
</comment>
<protein>
    <submittedName>
        <fullName evidence="9">Polysaccharide synthase</fullName>
    </submittedName>
</protein>
<feature type="transmembrane region" description="Helical" evidence="7">
    <location>
        <begin position="329"/>
        <end position="350"/>
    </location>
</feature>
<dbReference type="AlphaFoldDB" id="L9ZB29"/>
<dbReference type="PATRIC" id="fig|1227494.3.peg.3587"/>
<keyword evidence="10" id="KW-1185">Reference proteome</keyword>
<evidence type="ECO:0000256" key="3">
    <source>
        <dbReference type="ARBA" id="ARBA00022679"/>
    </source>
</evidence>
<feature type="transmembrane region" description="Helical" evidence="7">
    <location>
        <begin position="457"/>
        <end position="474"/>
    </location>
</feature>
<evidence type="ECO:0000256" key="5">
    <source>
        <dbReference type="ARBA" id="ARBA00022989"/>
    </source>
</evidence>
<dbReference type="InterPro" id="IPR001173">
    <property type="entry name" value="Glyco_trans_2-like"/>
</dbReference>